<protein>
    <submittedName>
        <fullName evidence="1">Uncharacterized protein</fullName>
    </submittedName>
</protein>
<organism evidence="1 2">
    <name type="scientific">Protopolystoma xenopodis</name>
    <dbReference type="NCBI Taxonomy" id="117903"/>
    <lineage>
        <taxon>Eukaryota</taxon>
        <taxon>Metazoa</taxon>
        <taxon>Spiralia</taxon>
        <taxon>Lophotrochozoa</taxon>
        <taxon>Platyhelminthes</taxon>
        <taxon>Monogenea</taxon>
        <taxon>Polyopisthocotylea</taxon>
        <taxon>Polystomatidea</taxon>
        <taxon>Polystomatidae</taxon>
        <taxon>Protopolystoma</taxon>
    </lineage>
</organism>
<gene>
    <name evidence="1" type="ORF">PXEA_LOCUS21814</name>
</gene>
<dbReference type="AlphaFoldDB" id="A0A448X552"/>
<reference evidence="1" key="1">
    <citation type="submission" date="2018-11" db="EMBL/GenBank/DDBJ databases">
        <authorList>
            <consortium name="Pathogen Informatics"/>
        </authorList>
    </citation>
    <scope>NUCLEOTIDE SEQUENCE</scope>
</reference>
<keyword evidence="2" id="KW-1185">Reference proteome</keyword>
<comment type="caution">
    <text evidence="1">The sequence shown here is derived from an EMBL/GenBank/DDBJ whole genome shotgun (WGS) entry which is preliminary data.</text>
</comment>
<evidence type="ECO:0000313" key="2">
    <source>
        <dbReference type="Proteomes" id="UP000784294"/>
    </source>
</evidence>
<dbReference type="Proteomes" id="UP000784294">
    <property type="component" value="Unassembled WGS sequence"/>
</dbReference>
<accession>A0A448X552</accession>
<proteinExistence type="predicted"/>
<sequence length="116" mass="12812">MIVPAELCSLNPQNCWSVDGVSGRDNDTFGQSSPDGGQIGRHTRLVVASFLSARQSHQTPVRRPTSRLITARVPPQFGKSLDLCRFDFGRTATTSRRHETAGWRFCKSSIGEFDTS</sequence>
<dbReference type="EMBL" id="CAAALY010094610">
    <property type="protein sequence ID" value="VEL28374.1"/>
    <property type="molecule type" value="Genomic_DNA"/>
</dbReference>
<name>A0A448X552_9PLAT</name>
<evidence type="ECO:0000313" key="1">
    <source>
        <dbReference type="EMBL" id="VEL28374.1"/>
    </source>
</evidence>